<dbReference type="InterPro" id="IPR039421">
    <property type="entry name" value="Type_1_exporter"/>
</dbReference>
<evidence type="ECO:0000259" key="8">
    <source>
        <dbReference type="PROSITE" id="PS50893"/>
    </source>
</evidence>
<feature type="transmembrane region" description="Helical" evidence="7">
    <location>
        <begin position="250"/>
        <end position="272"/>
    </location>
</feature>
<dbReference type="GO" id="GO:0016887">
    <property type="term" value="F:ATP hydrolysis activity"/>
    <property type="evidence" value="ECO:0007669"/>
    <property type="project" value="InterPro"/>
</dbReference>
<dbReference type="EMBL" id="CP157743">
    <property type="protein sequence ID" value="XBS19226.1"/>
    <property type="molecule type" value="Genomic_DNA"/>
</dbReference>
<feature type="domain" description="ABC transmembrane type-1" evidence="9">
    <location>
        <begin position="29"/>
        <end position="311"/>
    </location>
</feature>
<evidence type="ECO:0000259" key="9">
    <source>
        <dbReference type="PROSITE" id="PS50929"/>
    </source>
</evidence>
<dbReference type="PANTHER" id="PTHR43394:SF1">
    <property type="entry name" value="ATP-BINDING CASSETTE SUB-FAMILY B MEMBER 10, MITOCHONDRIAL"/>
    <property type="match status" value="1"/>
</dbReference>
<keyword evidence="4" id="KW-0067">ATP-binding</keyword>
<dbReference type="RefSeq" id="WP_349431180.1">
    <property type="nucleotide sequence ID" value="NZ_CP157743.1"/>
</dbReference>
<gene>
    <name evidence="10" type="ORF">Q9L42_012705</name>
</gene>
<dbReference type="SUPFAM" id="SSF52540">
    <property type="entry name" value="P-loop containing nucleoside triphosphate hydrolases"/>
    <property type="match status" value="1"/>
</dbReference>
<protein>
    <submittedName>
        <fullName evidence="10">ABC transporter transmembrane domain-containing protein</fullName>
    </submittedName>
</protein>
<evidence type="ECO:0000256" key="3">
    <source>
        <dbReference type="ARBA" id="ARBA00022741"/>
    </source>
</evidence>
<dbReference type="InterPro" id="IPR017871">
    <property type="entry name" value="ABC_transporter-like_CS"/>
</dbReference>
<accession>A0AAU7NRE5</accession>
<dbReference type="SMART" id="SM00382">
    <property type="entry name" value="AAA"/>
    <property type="match status" value="1"/>
</dbReference>
<feature type="transmembrane region" description="Helical" evidence="7">
    <location>
        <begin position="168"/>
        <end position="186"/>
    </location>
</feature>
<dbReference type="Gene3D" id="1.20.1560.10">
    <property type="entry name" value="ABC transporter type 1, transmembrane domain"/>
    <property type="match status" value="1"/>
</dbReference>
<feature type="domain" description="ABC transporter" evidence="8">
    <location>
        <begin position="346"/>
        <end position="582"/>
    </location>
</feature>
<dbReference type="PROSITE" id="PS50893">
    <property type="entry name" value="ABC_TRANSPORTER_2"/>
    <property type="match status" value="1"/>
</dbReference>
<organism evidence="10 11">
    <name type="scientific">Methylomarinum roseum</name>
    <dbReference type="NCBI Taxonomy" id="3067653"/>
    <lineage>
        <taxon>Bacteria</taxon>
        <taxon>Pseudomonadati</taxon>
        <taxon>Pseudomonadota</taxon>
        <taxon>Gammaproteobacteria</taxon>
        <taxon>Methylococcales</taxon>
        <taxon>Methylococcaceae</taxon>
        <taxon>Methylomarinum</taxon>
    </lineage>
</organism>
<dbReference type="InterPro" id="IPR003593">
    <property type="entry name" value="AAA+_ATPase"/>
</dbReference>
<evidence type="ECO:0000256" key="1">
    <source>
        <dbReference type="ARBA" id="ARBA00004651"/>
    </source>
</evidence>
<feature type="transmembrane region" description="Helical" evidence="7">
    <location>
        <begin position="68"/>
        <end position="89"/>
    </location>
</feature>
<dbReference type="InterPro" id="IPR003439">
    <property type="entry name" value="ABC_transporter-like_ATP-bd"/>
</dbReference>
<dbReference type="PANTHER" id="PTHR43394">
    <property type="entry name" value="ATP-DEPENDENT PERMEASE MDL1, MITOCHONDRIAL"/>
    <property type="match status" value="1"/>
</dbReference>
<dbReference type="InterPro" id="IPR036640">
    <property type="entry name" value="ABC1_TM_sf"/>
</dbReference>
<dbReference type="Pfam" id="PF00005">
    <property type="entry name" value="ABC_tran"/>
    <property type="match status" value="1"/>
</dbReference>
<dbReference type="GO" id="GO:0015421">
    <property type="term" value="F:ABC-type oligopeptide transporter activity"/>
    <property type="evidence" value="ECO:0007669"/>
    <property type="project" value="TreeGrafter"/>
</dbReference>
<dbReference type="AlphaFoldDB" id="A0AAU7NRE5"/>
<dbReference type="InterPro" id="IPR011527">
    <property type="entry name" value="ABC1_TM_dom"/>
</dbReference>
<keyword evidence="6 7" id="KW-0472">Membrane</keyword>
<evidence type="ECO:0000256" key="6">
    <source>
        <dbReference type="ARBA" id="ARBA00023136"/>
    </source>
</evidence>
<reference evidence="10 11" key="1">
    <citation type="journal article" date="2024" name="Microbiology">
        <title>Methylomarinum rosea sp. nov., a novel halophilic methanotrophic bacterium from the hypersaline Lake Elton.</title>
        <authorList>
            <person name="Suleimanov R.Z."/>
            <person name="Oshkin I.Y."/>
            <person name="Danilova O.V."/>
            <person name="Suzina N.E."/>
            <person name="Dedysh S.N."/>
        </authorList>
    </citation>
    <scope>NUCLEOTIDE SEQUENCE [LARGE SCALE GENOMIC DNA]</scope>
    <source>
        <strain evidence="10 11">Ch1-1</strain>
    </source>
</reference>
<keyword evidence="2 7" id="KW-0812">Transmembrane</keyword>
<keyword evidence="3" id="KW-0547">Nucleotide-binding</keyword>
<dbReference type="PROSITE" id="PS50929">
    <property type="entry name" value="ABC_TM1F"/>
    <property type="match status" value="1"/>
</dbReference>
<keyword evidence="11" id="KW-1185">Reference proteome</keyword>
<dbReference type="NCBIfam" id="TIGR02204">
    <property type="entry name" value="MsbA_rel"/>
    <property type="match status" value="1"/>
</dbReference>
<evidence type="ECO:0000256" key="4">
    <source>
        <dbReference type="ARBA" id="ARBA00022840"/>
    </source>
</evidence>
<dbReference type="PROSITE" id="PS00211">
    <property type="entry name" value="ABC_TRANSPORTER_1"/>
    <property type="match status" value="1"/>
</dbReference>
<evidence type="ECO:0000313" key="10">
    <source>
        <dbReference type="EMBL" id="XBS19226.1"/>
    </source>
</evidence>
<evidence type="ECO:0000256" key="5">
    <source>
        <dbReference type="ARBA" id="ARBA00022989"/>
    </source>
</evidence>
<dbReference type="Pfam" id="PF00664">
    <property type="entry name" value="ABC_membrane"/>
    <property type="match status" value="1"/>
</dbReference>
<dbReference type="Gene3D" id="3.40.50.300">
    <property type="entry name" value="P-loop containing nucleotide triphosphate hydrolases"/>
    <property type="match status" value="1"/>
</dbReference>
<dbReference type="CDD" id="cd18575">
    <property type="entry name" value="ABC_6TM_bac_exporter_ABCB8_10_like"/>
    <property type="match status" value="1"/>
</dbReference>
<sequence>MPETRNGFRRLSALKQLSGFFKPYRLRLLLALVVLLVAAAATLALPVAIKLLIDKGYVLQQAEMLRRYFIVLLAIIAVMAVFAAARYYLVMWLGERIVADIRIKLYRHVLSMEPAFFETTRTGEVLSRLTTDTTLVQSVVGAGISVTLRCSLLLIGSLIMLSVTNLELTGLILILVPLILLPLIFFGRKVRRLSKKNQDCIAESSAIAGETFNAIQVLQSYNLDQFFNHRFGLSVEHAFATARHRLTARALLSAFAIFTVFGALLAIVWLGAQWVQAGKITLGELSQFLLYGVMVATNAAALSEVWGDIQRAAGAMERILELLHTQSGLIVPRQPQPIPDIIAKGVEFRDVRFNYPSRPQQHALRNFSLDVSPGETVALVGPSGAGKSTVFQLLLRFYTPQQGRITVAGVDIVAADPGQLRERIAIVPQETAIFAASVRENIRFGRLDAGDEDIVKAAEAAAADQFIRALPEGYDTFLGERGLRLSAGQRQRIAIARAILKNAPILLLDEATSSLDAESEKLVQTALQHLMEKRTTLVIAHRLATVLQADRIVVINHGQIVASGTHRELLKQQGLYARLAALQFGNLDI</sequence>
<name>A0AAU7NRE5_9GAMM</name>
<dbReference type="SUPFAM" id="SSF90123">
    <property type="entry name" value="ABC transporter transmembrane region"/>
    <property type="match status" value="1"/>
</dbReference>
<dbReference type="GO" id="GO:0005886">
    <property type="term" value="C:plasma membrane"/>
    <property type="evidence" value="ECO:0007669"/>
    <property type="project" value="UniProtKB-SubCell"/>
</dbReference>
<evidence type="ECO:0000313" key="11">
    <source>
        <dbReference type="Proteomes" id="UP001225378"/>
    </source>
</evidence>
<evidence type="ECO:0000256" key="7">
    <source>
        <dbReference type="SAM" id="Phobius"/>
    </source>
</evidence>
<comment type="subcellular location">
    <subcellularLocation>
        <location evidence="1">Cell membrane</location>
        <topology evidence="1">Multi-pass membrane protein</topology>
    </subcellularLocation>
</comment>
<dbReference type="FunFam" id="3.40.50.300:FF:000218">
    <property type="entry name" value="Multidrug ABC transporter ATP-binding protein"/>
    <property type="match status" value="1"/>
</dbReference>
<proteinExistence type="predicted"/>
<dbReference type="GO" id="GO:0005524">
    <property type="term" value="F:ATP binding"/>
    <property type="evidence" value="ECO:0007669"/>
    <property type="project" value="UniProtKB-KW"/>
</dbReference>
<dbReference type="KEGG" id="mech:Q9L42_012705"/>
<dbReference type="InterPro" id="IPR027417">
    <property type="entry name" value="P-loop_NTPase"/>
</dbReference>
<keyword evidence="5 7" id="KW-1133">Transmembrane helix</keyword>
<dbReference type="Proteomes" id="UP001225378">
    <property type="component" value="Chromosome"/>
</dbReference>
<evidence type="ECO:0000256" key="2">
    <source>
        <dbReference type="ARBA" id="ARBA00022692"/>
    </source>
</evidence>
<feature type="transmembrane region" description="Helical" evidence="7">
    <location>
        <begin position="138"/>
        <end position="162"/>
    </location>
</feature>
<dbReference type="InterPro" id="IPR011918">
    <property type="entry name" value="ABC_MsbA_ATP-bd"/>
</dbReference>
<dbReference type="GO" id="GO:0090374">
    <property type="term" value="P:oligopeptide export from mitochondrion"/>
    <property type="evidence" value="ECO:0007669"/>
    <property type="project" value="TreeGrafter"/>
</dbReference>